<dbReference type="EMBL" id="CAJHCQ010000007">
    <property type="protein sequence ID" value="CAD6537361.1"/>
    <property type="molecule type" value="Genomic_DNA"/>
</dbReference>
<name>A0ABM8NPX8_9BURK</name>
<dbReference type="RefSeq" id="WP_201696932.1">
    <property type="nucleotide sequence ID" value="NZ_CAJHCQ010000007.1"/>
</dbReference>
<reference evidence="1 2" key="1">
    <citation type="submission" date="2020-10" db="EMBL/GenBank/DDBJ databases">
        <authorList>
            <person name="Peeters C."/>
        </authorList>
    </citation>
    <scope>NUCLEOTIDE SEQUENCE [LARGE SCALE GENOMIC DNA]</scope>
    <source>
        <strain evidence="1 2">LMG 27952</strain>
    </source>
</reference>
<evidence type="ECO:0000313" key="1">
    <source>
        <dbReference type="EMBL" id="CAD6537361.1"/>
    </source>
</evidence>
<organism evidence="1 2">
    <name type="scientific">Paraburkholderia hiiakae</name>
    <dbReference type="NCBI Taxonomy" id="1081782"/>
    <lineage>
        <taxon>Bacteria</taxon>
        <taxon>Pseudomonadati</taxon>
        <taxon>Pseudomonadota</taxon>
        <taxon>Betaproteobacteria</taxon>
        <taxon>Burkholderiales</taxon>
        <taxon>Burkholderiaceae</taxon>
        <taxon>Paraburkholderia</taxon>
    </lineage>
</organism>
<evidence type="ECO:0000313" key="2">
    <source>
        <dbReference type="Proteomes" id="UP000656319"/>
    </source>
</evidence>
<sequence>MEKTMDPLQANILKSVRQMKAGAVRVTRGKPTAAALARATAGLSQSA</sequence>
<dbReference type="Proteomes" id="UP000656319">
    <property type="component" value="Unassembled WGS sequence"/>
</dbReference>
<proteinExistence type="predicted"/>
<protein>
    <submittedName>
        <fullName evidence="1">Uncharacterized protein</fullName>
    </submittedName>
</protein>
<comment type="caution">
    <text evidence="1">The sequence shown here is derived from an EMBL/GenBank/DDBJ whole genome shotgun (WGS) entry which is preliminary data.</text>
</comment>
<keyword evidence="2" id="KW-1185">Reference proteome</keyword>
<gene>
    <name evidence="1" type="ORF">LMG27952_03257</name>
</gene>
<accession>A0ABM8NPX8</accession>